<dbReference type="RefSeq" id="XP_047766149.1">
    <property type="nucleotide sequence ID" value="XM_047907991.1"/>
</dbReference>
<gene>
    <name evidence="3" type="ORF">CLAFUR5_08843</name>
</gene>
<reference evidence="3" key="2">
    <citation type="journal article" date="2022" name="Microb. Genom.">
        <title>A chromosome-scale genome assembly of the tomato pathogen Cladosporium fulvum reveals a compartmentalized genome architecture and the presence of a dispensable chromosome.</title>
        <authorList>
            <person name="Zaccaron A.Z."/>
            <person name="Chen L.H."/>
            <person name="Samaras A."/>
            <person name="Stergiopoulos I."/>
        </authorList>
    </citation>
    <scope>NUCLEOTIDE SEQUENCE</scope>
    <source>
        <strain evidence="3">Race5_Kim</strain>
    </source>
</reference>
<dbReference type="EMBL" id="CP090171">
    <property type="protein sequence ID" value="UJO21783.1"/>
    <property type="molecule type" value="Genomic_DNA"/>
</dbReference>
<evidence type="ECO:0000256" key="1">
    <source>
        <dbReference type="SAM" id="MobiDB-lite"/>
    </source>
</evidence>
<evidence type="ECO:0000313" key="4">
    <source>
        <dbReference type="Proteomes" id="UP000756132"/>
    </source>
</evidence>
<organism evidence="3 4">
    <name type="scientific">Passalora fulva</name>
    <name type="common">Tomato leaf mold</name>
    <name type="synonym">Cladosporium fulvum</name>
    <dbReference type="NCBI Taxonomy" id="5499"/>
    <lineage>
        <taxon>Eukaryota</taxon>
        <taxon>Fungi</taxon>
        <taxon>Dikarya</taxon>
        <taxon>Ascomycota</taxon>
        <taxon>Pezizomycotina</taxon>
        <taxon>Dothideomycetes</taxon>
        <taxon>Dothideomycetidae</taxon>
        <taxon>Mycosphaerellales</taxon>
        <taxon>Mycosphaerellaceae</taxon>
        <taxon>Fulvia</taxon>
    </lineage>
</organism>
<dbReference type="GeneID" id="71988721"/>
<accession>A0A9Q8PFZ0</accession>
<dbReference type="KEGG" id="ffu:CLAFUR5_08843"/>
<feature type="chain" id="PRO_5040442994" evidence="2">
    <location>
        <begin position="22"/>
        <end position="190"/>
    </location>
</feature>
<dbReference type="Proteomes" id="UP000756132">
    <property type="component" value="Chromosome 9"/>
</dbReference>
<dbReference type="AlphaFoldDB" id="A0A9Q8PFZ0"/>
<sequence length="190" mass="20378">MAGLSISGVVSFFLLFSTAFALPFFDLQGWTRLRHKPPVYAPFPTLRPSSAEGVFETRPVPTGTGTGIPLPTGVFPTAPGPTAPAPTGYYNIKRSLEERYPPPSPYLPTGFSTGTGTGYPGPTALPQIPEYHHRQKQVKQFGGVRQYHFEPYFPYEPPKYGEGEPGPTPTAPTGTGVIPTATAPPVPTGY</sequence>
<feature type="region of interest" description="Disordered" evidence="1">
    <location>
        <begin position="158"/>
        <end position="190"/>
    </location>
</feature>
<reference evidence="3" key="1">
    <citation type="submission" date="2021-12" db="EMBL/GenBank/DDBJ databases">
        <authorList>
            <person name="Zaccaron A."/>
            <person name="Stergiopoulos I."/>
        </authorList>
    </citation>
    <scope>NUCLEOTIDE SEQUENCE</scope>
    <source>
        <strain evidence="3">Race5_Kim</strain>
    </source>
</reference>
<keyword evidence="2" id="KW-0732">Signal</keyword>
<feature type="compositionally biased region" description="Low complexity" evidence="1">
    <location>
        <begin position="171"/>
        <end position="181"/>
    </location>
</feature>
<dbReference type="OrthoDB" id="10611519at2759"/>
<evidence type="ECO:0000256" key="2">
    <source>
        <dbReference type="SAM" id="SignalP"/>
    </source>
</evidence>
<proteinExistence type="predicted"/>
<feature type="signal peptide" evidence="2">
    <location>
        <begin position="1"/>
        <end position="21"/>
    </location>
</feature>
<name>A0A9Q8PFZ0_PASFU</name>
<keyword evidence="4" id="KW-1185">Reference proteome</keyword>
<evidence type="ECO:0000313" key="3">
    <source>
        <dbReference type="EMBL" id="UJO21783.1"/>
    </source>
</evidence>
<dbReference type="OMA" id="HYNIKRS"/>
<protein>
    <submittedName>
        <fullName evidence="3">Uncharacterized protein</fullName>
    </submittedName>
</protein>